<name>A0ABP7MRB0_9GAMM</name>
<dbReference type="Gene3D" id="1.10.390.30">
    <property type="entry name" value="Peptidase M60, enhancin-like domain 3"/>
    <property type="match status" value="1"/>
</dbReference>
<reference evidence="4" key="1">
    <citation type="journal article" date="2019" name="Int. J. Syst. Evol. Microbiol.">
        <title>The Global Catalogue of Microorganisms (GCM) 10K type strain sequencing project: providing services to taxonomists for standard genome sequencing and annotation.</title>
        <authorList>
            <consortium name="The Broad Institute Genomics Platform"/>
            <consortium name="The Broad Institute Genome Sequencing Center for Infectious Disease"/>
            <person name="Wu L."/>
            <person name="Ma J."/>
        </authorList>
    </citation>
    <scope>NUCLEOTIDE SEQUENCE [LARGE SCALE GENOMIC DNA]</scope>
    <source>
        <strain evidence="4">JCM 17551</strain>
    </source>
</reference>
<dbReference type="SMART" id="SM01276">
    <property type="entry name" value="M60-like"/>
    <property type="match status" value="1"/>
</dbReference>
<dbReference type="EMBL" id="BAABBN010000007">
    <property type="protein sequence ID" value="GAA3928065.1"/>
    <property type="molecule type" value="Genomic_DNA"/>
</dbReference>
<feature type="domain" description="Peptidase M60" evidence="2">
    <location>
        <begin position="463"/>
        <end position="787"/>
    </location>
</feature>
<keyword evidence="3" id="KW-0645">Protease</keyword>
<proteinExistence type="predicted"/>
<dbReference type="InterPro" id="IPR040711">
    <property type="entry name" value="IMPa_N_2"/>
</dbReference>
<dbReference type="Pfam" id="PF18642">
    <property type="entry name" value="IMPa_helical"/>
    <property type="match status" value="1"/>
</dbReference>
<sequence>MHYSLVLFLSFFLVACGGGGGGSSSGDVTVIQPSNPGGEGGGETINPMAAALASGNVADMPADTNLAYNEVIRIADEYETSYKTDLETFYGNLSINYPITNWSQFVSIEGWASEFNNPLVIGNGGRIHATYGEISDQRNAAFGTNIFDRARTGEELESYSPTLVNLVSWLIRSDLSDANNRVSIKVANVTTGQFNGIRDWFAAQTADVTITHCNDETAINSCVDASTDLLVVASNASPSEADALVNTALPAAAAQDVAVIYTHVHTWNTSAYTDPILEFLGYYMQSPGSPGNFFVGDQDRHAVWTNYTEMFDEQVAISSLNLVARDLVARLRDGSFSYDLPNCSESDCDNDARYAAELAEPLALIRNQFNLLDSTNTNIFSSDNNTMLKLMALLGDRLRAGVSLPMAKETANINDWSRAMVADFTVYNSRLVNPVQADLGNFSRTDFSHITPGNVNISLTSKPYFRATGVYALPGQTVRVTRTDNNNALATEVFVNAIRSGSSKPFTDREFERPKYLQSTSMPIGTRETVTFTSPYGGPVYIRFDALDVEAQFSFENVGQHPYWNGVEDNTRFAQAMNDNDYDWVVVASEHVEVHSRFDLMQTTLSDPLMSNAEDLTRLMQTFTHGDVFALAGFTGPDIQVTAEVQNFSTARGIPLTNRDRVQHGIMDQSTCGYGCSGNPYDAYWNFSPLGHGDLHEIGHTIEDGKFKFDGRAGHATTNPYSYYTKHRAWVEEAIEPNCQSVSFDEIHTLLQTAQGEADPDAFMAAQDMNDWNKGIALMIQVLMSAQNEGALTDGWQLYPMLHILEREYDRLRSNDADWNAGRATVGFSTYDRAELDGISNNDFLLVTMSFILGYNLQDYLEMFGLTFTAKASAQVTAGGFPAMPRNYFLPANNADFCKTLAQPVVAF</sequence>
<dbReference type="Pfam" id="PF18650">
    <property type="entry name" value="IMPa_N_2"/>
    <property type="match status" value="1"/>
</dbReference>
<keyword evidence="4" id="KW-1185">Reference proteome</keyword>
<evidence type="ECO:0000313" key="4">
    <source>
        <dbReference type="Proteomes" id="UP001501565"/>
    </source>
</evidence>
<evidence type="ECO:0000259" key="2">
    <source>
        <dbReference type="PROSITE" id="PS51723"/>
    </source>
</evidence>
<dbReference type="GO" id="GO:0008237">
    <property type="term" value="F:metallopeptidase activity"/>
    <property type="evidence" value="ECO:0007669"/>
    <property type="project" value="UniProtKB-KW"/>
</dbReference>
<comment type="caution">
    <text evidence="3">The sequence shown here is derived from an EMBL/GenBank/DDBJ whole genome shotgun (WGS) entry which is preliminary data.</text>
</comment>
<keyword evidence="3" id="KW-0482">Metalloprotease</keyword>
<dbReference type="Proteomes" id="UP001501565">
    <property type="component" value="Unassembled WGS sequence"/>
</dbReference>
<gene>
    <name evidence="3" type="ORF">GCM10022277_25710</name>
</gene>
<accession>A0ABP7MRB0</accession>
<protein>
    <submittedName>
        <fullName evidence="3">ImpA family metalloprotease</fullName>
    </submittedName>
</protein>
<keyword evidence="3" id="KW-0378">Hydrolase</keyword>
<dbReference type="InterPro" id="IPR042279">
    <property type="entry name" value="Pep_M60_3"/>
</dbReference>
<organism evidence="3 4">
    <name type="scientific">Litoribacillus peritrichatus</name>
    <dbReference type="NCBI Taxonomy" id="718191"/>
    <lineage>
        <taxon>Bacteria</taxon>
        <taxon>Pseudomonadati</taxon>
        <taxon>Pseudomonadota</taxon>
        <taxon>Gammaproteobacteria</taxon>
        <taxon>Oceanospirillales</taxon>
        <taxon>Oceanospirillaceae</taxon>
        <taxon>Litoribacillus</taxon>
    </lineage>
</organism>
<dbReference type="InterPro" id="IPR041549">
    <property type="entry name" value="IMPa_helical"/>
</dbReference>
<dbReference type="PROSITE" id="PS51723">
    <property type="entry name" value="PEPTIDASE_M60"/>
    <property type="match status" value="1"/>
</dbReference>
<keyword evidence="1" id="KW-0732">Signal</keyword>
<dbReference type="RefSeq" id="WP_344798939.1">
    <property type="nucleotide sequence ID" value="NZ_BAABBN010000007.1"/>
</dbReference>
<dbReference type="InterPro" id="IPR031161">
    <property type="entry name" value="Peptidase_M60_dom"/>
</dbReference>
<dbReference type="NCBIfam" id="NF038322">
    <property type="entry name" value="ImpA_fam_HExGH"/>
    <property type="match status" value="1"/>
</dbReference>
<evidence type="ECO:0000313" key="3">
    <source>
        <dbReference type="EMBL" id="GAA3928065.1"/>
    </source>
</evidence>
<feature type="signal peptide" evidence="1">
    <location>
        <begin position="1"/>
        <end position="15"/>
    </location>
</feature>
<evidence type="ECO:0000256" key="1">
    <source>
        <dbReference type="SAM" id="SignalP"/>
    </source>
</evidence>
<feature type="chain" id="PRO_5045866431" evidence="1">
    <location>
        <begin position="16"/>
        <end position="908"/>
    </location>
</feature>